<dbReference type="GO" id="GO:0005525">
    <property type="term" value="F:GTP binding"/>
    <property type="evidence" value="ECO:0007669"/>
    <property type="project" value="TreeGrafter"/>
</dbReference>
<evidence type="ECO:0000313" key="5">
    <source>
        <dbReference type="EMBL" id="OMP83514.1"/>
    </source>
</evidence>
<feature type="region of interest" description="Disordered" evidence="3">
    <location>
        <begin position="1450"/>
        <end position="1528"/>
    </location>
</feature>
<sequence>MSATGPLSEISPMEHRRNSPSHKLATKITVPTQDTPPSETSPFGSSSKHRFWQSRDPNSPDVENSSEREQQTLSPKRSSIENLMKASRVRNSTMFAREQKNEYDPTKLPVVERPLATHRPLSAQGFVPRGFDPLRSREIPKKHQHSRSTDSADSTPRGSPSKYDGSYMTNSSSSSPTKTHASPLRSSLSRNGRYSTSYDDSSAVSSDDERLGEGPQHPLRRHAKSVTFESKPPIVNEYEMVTPEPSLASREGSEYSDDEDEEIYEFEGDSFERDDSFDESLEDTEKTPVVLPGDWRHMSPEAANTDLADSFDDPFDGAESSPPPTARPNSQSTEHVRQHSSASDPEQRPLPPLPPMSASPDLRGRRESLTGLSAVAERASSAHRSLPSPPRIGTSISKSDILSMGRNSPMSLEDRLQLMGIHGSRETTPTMDNRDEAAKEADHERKDSQDALKAEEEEPAEDEESALDEMDIPHISRESILEKVKSRNYDDYELPEQPSMISEHGYGELEMYDPDVPIPSREVSSNFDEHVPEEPAQEPAEEPAEVKKEDEDVTLDFNAIPQLHSGQGSPDDQDDDEEDNFSDAGSVIRHDISGTDLGDDDDASRYSTTHDDDEERQAQNNATDEDEGPPTPKADRAAADEASEEERQKEHQKVADMPEFGSFNNEDDFHLQLQSYLDKNRSTPAVDSAPKLEPDEDFLQRPLTPDDELELPKAPAVDSEGEPGTPDSVIRNPIEPPEREDSAEVEDPIATIKAPGGSLRTRPSATPSDFATMAATRRKVSGEVPPPMQQERSPTRLSMTREDEDEEEPSHLSNVSEEQEATTDDETKSEGDQPRRRQSFKMKIDLPVGDIGEDLSFDLDREFDRVVEAQKVQQPLFPVPSYAMFSATSPMGSAASNGGGLGIGQQNMTANSSFRTQKGYLMRQNTKVVVASSRQFSNEAPPVPSGDGLAPPPTNDRGVVPAPGNRSGSGSSSKKNRDRSNTWTTEPWNGKMRRRSIRNASNCSVTVSESRPRTAPGVAPPLPGQESAVSDNFGDMSMIDENDENMERGRLFVKVVGVKDLDLPLPKNERTWFQLTLDNGLHCVTTSWLDLARNAPIGQEFELVVLNDLEFQLTLQTKLTPPPKPKVTAPPPAPAPVKPSGHKKSNSAFGRLLTSPKKRKEQERKQQEEAERVERAAALKAQQEREAARRAKANPTSWDLLHDLVAADGSFARAYVCLKNHERQAYGRPFTVDVPCFNEWALEDAEIANSVKSKRGGPVRRPPYKVGKLTLQLLYVPKPKGATDDDMPKSMNACIREMKEAEEAKGRVWEGHLSQQGGDCPYWRRRFFRLSGSKLTAYHETTRQPRATINLAKAAKLIDDRTSLVHNKDGSRRKSGFAEEDEGYAFVEEGFRIRFGNGETIDFYADSAAQKDSWMDQLSEVVGKSTMSSSTKAWTELVFRKEKDERAAIRAQEKAASINSQETDDSRFDPTRPGLYDRETTNSDSVSAKRYHRRSEMPPPPPIDKSPRHHGTGPRTSSRRGEVKSMIF</sequence>
<feature type="compositionally biased region" description="Low complexity" evidence="3">
    <location>
        <begin position="964"/>
        <end position="973"/>
    </location>
</feature>
<feature type="region of interest" description="Disordered" evidence="3">
    <location>
        <begin position="1"/>
        <end position="843"/>
    </location>
</feature>
<name>A0A1S8B7Y2_9PEZI</name>
<feature type="compositionally biased region" description="Basic and acidic residues" evidence="3">
    <location>
        <begin position="471"/>
        <end position="490"/>
    </location>
</feature>
<feature type="compositionally biased region" description="Polar residues" evidence="3">
    <location>
        <begin position="149"/>
        <end position="158"/>
    </location>
</feature>
<dbReference type="Gene3D" id="2.30.29.30">
    <property type="entry name" value="Pleckstrin-homology domain (PH domain)/Phosphotyrosine-binding domain (PTB)"/>
    <property type="match status" value="1"/>
</dbReference>
<dbReference type="InterPro" id="IPR001849">
    <property type="entry name" value="PH_domain"/>
</dbReference>
<feature type="compositionally biased region" description="Polar residues" evidence="3">
    <location>
        <begin position="327"/>
        <end position="344"/>
    </location>
</feature>
<evidence type="ECO:0000313" key="6">
    <source>
        <dbReference type="Proteomes" id="UP000190776"/>
    </source>
</evidence>
<feature type="compositionally biased region" description="Basic and acidic residues" evidence="3">
    <location>
        <begin position="1464"/>
        <end position="1481"/>
    </location>
</feature>
<feature type="compositionally biased region" description="Polar residues" evidence="3">
    <location>
        <begin position="29"/>
        <end position="46"/>
    </location>
</feature>
<evidence type="ECO:0000256" key="1">
    <source>
        <dbReference type="ARBA" id="ARBA00022618"/>
    </source>
</evidence>
<feature type="compositionally biased region" description="Polar residues" evidence="3">
    <location>
        <begin position="394"/>
        <end position="410"/>
    </location>
</feature>
<feature type="region of interest" description="Disordered" evidence="3">
    <location>
        <begin position="1118"/>
        <end position="1192"/>
    </location>
</feature>
<feature type="compositionally biased region" description="Basic and acidic residues" evidence="3">
    <location>
        <begin position="825"/>
        <end position="835"/>
    </location>
</feature>
<dbReference type="Pfam" id="PF08174">
    <property type="entry name" value="Anillin"/>
    <property type="match status" value="1"/>
</dbReference>
<evidence type="ECO:0000259" key="4">
    <source>
        <dbReference type="PROSITE" id="PS50003"/>
    </source>
</evidence>
<protein>
    <submittedName>
        <fullName evidence="5">Bud site selection protein BUD4</fullName>
    </submittedName>
</protein>
<feature type="compositionally biased region" description="Acidic residues" evidence="3">
    <location>
        <begin position="571"/>
        <end position="581"/>
    </location>
</feature>
<keyword evidence="2" id="KW-0131">Cell cycle</keyword>
<feature type="compositionally biased region" description="Basic and acidic residues" evidence="3">
    <location>
        <begin position="432"/>
        <end position="454"/>
    </location>
</feature>
<feature type="compositionally biased region" description="Basic and acidic residues" evidence="3">
    <location>
        <begin position="132"/>
        <end position="141"/>
    </location>
</feature>
<feature type="compositionally biased region" description="Pro residues" evidence="3">
    <location>
        <begin position="1120"/>
        <end position="1137"/>
    </location>
</feature>
<feature type="compositionally biased region" description="Pro residues" evidence="3">
    <location>
        <begin position="348"/>
        <end position="357"/>
    </location>
</feature>
<dbReference type="InterPro" id="IPR052007">
    <property type="entry name" value="Bud4"/>
</dbReference>
<dbReference type="CDD" id="cd13278">
    <property type="entry name" value="PH_Bud4"/>
    <property type="match status" value="1"/>
</dbReference>
<evidence type="ECO:0000256" key="3">
    <source>
        <dbReference type="SAM" id="MobiDB-lite"/>
    </source>
</evidence>
<feature type="domain" description="PH" evidence="4">
    <location>
        <begin position="1306"/>
        <end position="1423"/>
    </location>
</feature>
<comment type="caution">
    <text evidence="5">The sequence shown here is derived from an EMBL/GenBank/DDBJ whole genome shotgun (WGS) entry which is preliminary data.</text>
</comment>
<dbReference type="SUPFAM" id="SSF50729">
    <property type="entry name" value="PH domain-like"/>
    <property type="match status" value="1"/>
</dbReference>
<dbReference type="FunFam" id="2.30.29.30:FF:000311">
    <property type="entry name" value="GTP binding protein (Bud4)"/>
    <property type="match status" value="1"/>
</dbReference>
<dbReference type="EMBL" id="MSZU01000111">
    <property type="protein sequence ID" value="OMP83514.1"/>
    <property type="molecule type" value="Genomic_DNA"/>
</dbReference>
<feature type="compositionally biased region" description="Polar residues" evidence="3">
    <location>
        <begin position="176"/>
        <end position="194"/>
    </location>
</feature>
<feature type="compositionally biased region" description="Acidic residues" evidence="3">
    <location>
        <begin position="254"/>
        <end position="269"/>
    </location>
</feature>
<dbReference type="Pfam" id="PF00169">
    <property type="entry name" value="PH"/>
    <property type="match status" value="1"/>
</dbReference>
<dbReference type="OrthoDB" id="2123378at2759"/>
<feature type="compositionally biased region" description="Polar residues" evidence="3">
    <location>
        <begin position="71"/>
        <end position="81"/>
    </location>
</feature>
<feature type="compositionally biased region" description="Basic and acidic residues" evidence="3">
    <location>
        <begin position="633"/>
        <end position="656"/>
    </location>
</feature>
<organism evidence="5 6">
    <name type="scientific">Diplodia seriata</name>
    <dbReference type="NCBI Taxonomy" id="420778"/>
    <lineage>
        <taxon>Eukaryota</taxon>
        <taxon>Fungi</taxon>
        <taxon>Dikarya</taxon>
        <taxon>Ascomycota</taxon>
        <taxon>Pezizomycotina</taxon>
        <taxon>Dothideomycetes</taxon>
        <taxon>Dothideomycetes incertae sedis</taxon>
        <taxon>Botryosphaeriales</taxon>
        <taxon>Botryosphaeriaceae</taxon>
        <taxon>Diplodia</taxon>
    </lineage>
</organism>
<feature type="compositionally biased region" description="Basic and acidic residues" evidence="3">
    <location>
        <begin position="1519"/>
        <end position="1528"/>
    </location>
</feature>
<keyword evidence="1" id="KW-0132">Cell division</keyword>
<dbReference type="STRING" id="420778.A0A1S8B7Y2"/>
<dbReference type="InterPro" id="IPR012966">
    <property type="entry name" value="AHD"/>
</dbReference>
<dbReference type="GO" id="GO:0051301">
    <property type="term" value="P:cell division"/>
    <property type="evidence" value="ECO:0007669"/>
    <property type="project" value="UniProtKB-KW"/>
</dbReference>
<gene>
    <name evidence="5" type="ORF">BK809_0004895</name>
</gene>
<feature type="compositionally biased region" description="Acidic residues" evidence="3">
    <location>
        <begin position="455"/>
        <end position="470"/>
    </location>
</feature>
<feature type="region of interest" description="Disordered" evidence="3">
    <location>
        <begin position="936"/>
        <end position="1029"/>
    </location>
</feature>
<feature type="compositionally biased region" description="Polar residues" evidence="3">
    <location>
        <begin position="998"/>
        <end position="1009"/>
    </location>
</feature>
<dbReference type="SMART" id="SM00233">
    <property type="entry name" value="PH"/>
    <property type="match status" value="1"/>
</dbReference>
<accession>A0A1S8B7Y2</accession>
<dbReference type="Proteomes" id="UP000190776">
    <property type="component" value="Unassembled WGS sequence"/>
</dbReference>
<feature type="compositionally biased region" description="Basic and acidic residues" evidence="3">
    <location>
        <begin position="1160"/>
        <end position="1189"/>
    </location>
</feature>
<reference evidence="5 6" key="1">
    <citation type="submission" date="2017-01" db="EMBL/GenBank/DDBJ databases">
        <title>Draft genome sequence of Diplodia seriata F98.1, a fungal species involved in grapevine trunk diseases.</title>
        <authorList>
            <person name="Robert-Siegwald G."/>
            <person name="Vallet J."/>
            <person name="Abou-Mansour E."/>
            <person name="Xu J."/>
            <person name="Rey P."/>
            <person name="Bertsch C."/>
            <person name="Rego C."/>
            <person name="Larignon P."/>
            <person name="Fontaine F."/>
            <person name="Lebrun M.-H."/>
        </authorList>
    </citation>
    <scope>NUCLEOTIDE SEQUENCE [LARGE SCALE GENOMIC DNA]</scope>
    <source>
        <strain evidence="5 6">F98.1</strain>
    </source>
</reference>
<evidence type="ECO:0000256" key="2">
    <source>
        <dbReference type="ARBA" id="ARBA00023306"/>
    </source>
</evidence>
<dbReference type="PANTHER" id="PTHR36100:SF1">
    <property type="entry name" value="BUD SITE SELECTION PROTEIN 4"/>
    <property type="match status" value="1"/>
</dbReference>
<dbReference type="PROSITE" id="PS50003">
    <property type="entry name" value="PH_DOMAIN"/>
    <property type="match status" value="1"/>
</dbReference>
<proteinExistence type="predicted"/>
<dbReference type="PANTHER" id="PTHR36100">
    <property type="entry name" value="BUD SITE SELECTION PROTEIN 4"/>
    <property type="match status" value="1"/>
</dbReference>
<feature type="compositionally biased region" description="Low complexity" evidence="3">
    <location>
        <begin position="195"/>
        <end position="205"/>
    </location>
</feature>
<feature type="compositionally biased region" description="Polar residues" evidence="3">
    <location>
        <begin position="672"/>
        <end position="685"/>
    </location>
</feature>
<dbReference type="InterPro" id="IPR011993">
    <property type="entry name" value="PH-like_dom_sf"/>
</dbReference>